<dbReference type="EMBL" id="ODYU01003392">
    <property type="protein sequence ID" value="SOQ42095.1"/>
    <property type="molecule type" value="Genomic_DNA"/>
</dbReference>
<dbReference type="AlphaFoldDB" id="A0A2H1VMM9"/>
<accession>A0A2H1VMM9</accession>
<feature type="region of interest" description="Disordered" evidence="1">
    <location>
        <begin position="156"/>
        <end position="176"/>
    </location>
</feature>
<reference evidence="2" key="1">
    <citation type="submission" date="2016-07" db="EMBL/GenBank/DDBJ databases">
        <authorList>
            <person name="Bretaudeau A."/>
        </authorList>
    </citation>
    <scope>NUCLEOTIDE SEQUENCE</scope>
    <source>
        <strain evidence="2">Rice</strain>
        <tissue evidence="2">Whole body</tissue>
    </source>
</reference>
<organism evidence="2">
    <name type="scientific">Spodoptera frugiperda</name>
    <name type="common">Fall armyworm</name>
    <dbReference type="NCBI Taxonomy" id="7108"/>
    <lineage>
        <taxon>Eukaryota</taxon>
        <taxon>Metazoa</taxon>
        <taxon>Ecdysozoa</taxon>
        <taxon>Arthropoda</taxon>
        <taxon>Hexapoda</taxon>
        <taxon>Insecta</taxon>
        <taxon>Pterygota</taxon>
        <taxon>Neoptera</taxon>
        <taxon>Endopterygota</taxon>
        <taxon>Lepidoptera</taxon>
        <taxon>Glossata</taxon>
        <taxon>Ditrysia</taxon>
        <taxon>Noctuoidea</taxon>
        <taxon>Noctuidae</taxon>
        <taxon>Amphipyrinae</taxon>
        <taxon>Spodoptera</taxon>
    </lineage>
</organism>
<name>A0A2H1VMM9_SPOFR</name>
<feature type="compositionally biased region" description="Polar residues" evidence="1">
    <location>
        <begin position="164"/>
        <end position="174"/>
    </location>
</feature>
<feature type="compositionally biased region" description="Basic and acidic residues" evidence="1">
    <location>
        <begin position="112"/>
        <end position="123"/>
    </location>
</feature>
<evidence type="ECO:0000313" key="2">
    <source>
        <dbReference type="EMBL" id="SOQ42095.1"/>
    </source>
</evidence>
<gene>
    <name evidence="2" type="ORF">SFRICE_007381</name>
</gene>
<feature type="region of interest" description="Disordered" evidence="1">
    <location>
        <begin position="109"/>
        <end position="135"/>
    </location>
</feature>
<protein>
    <submittedName>
        <fullName evidence="2">SFRICE_007381</fullName>
    </submittedName>
</protein>
<proteinExistence type="predicted"/>
<evidence type="ECO:0000256" key="1">
    <source>
        <dbReference type="SAM" id="MobiDB-lite"/>
    </source>
</evidence>
<sequence>MSTLRELMGFNLQSPMWAGGAVLSSASLWTFHIKWWYLESFTGKTLAAVAKSNTRRKVTGFFLSGDNHPMTSPALGEARGSVRLLLTKNHPVPTPAFRAVPREFPYAQSVEHSSEGLHQERQETPTSEIDAPQNLSPWALTPDFLLCRRCVYKHTSSHTHDTQTRNNNLWNTQRDAPCGNRTRYTLRSSQLPSHRTNRAKAGNALVTPLVFQVSMGGGDCLPSVERTYIILQPNPIHYAVTMYKPVNEQTDYLMARNALVTPLVFQVSMGGGDCLPSGDPSARLPAYTIKK</sequence>